<evidence type="ECO:0000256" key="5">
    <source>
        <dbReference type="ARBA" id="ARBA00023136"/>
    </source>
</evidence>
<keyword evidence="4 6" id="KW-1133">Transmembrane helix</keyword>
<accession>A0A133VAC0</accession>
<evidence type="ECO:0000313" key="9">
    <source>
        <dbReference type="Proteomes" id="UP000070076"/>
    </source>
</evidence>
<dbReference type="PANTHER" id="PTHR35402">
    <property type="entry name" value="INTEGRAL MEMBRANE PROTEIN-RELATED"/>
    <property type="match status" value="1"/>
</dbReference>
<feature type="transmembrane region" description="Helical" evidence="6">
    <location>
        <begin position="258"/>
        <end position="280"/>
    </location>
</feature>
<feature type="transmembrane region" description="Helical" evidence="6">
    <location>
        <begin position="64"/>
        <end position="86"/>
    </location>
</feature>
<comment type="caution">
    <text evidence="8">The sequence shown here is derived from an EMBL/GenBank/DDBJ whole genome shotgun (WGS) entry which is preliminary data.</text>
</comment>
<evidence type="ECO:0000256" key="3">
    <source>
        <dbReference type="ARBA" id="ARBA00022692"/>
    </source>
</evidence>
<keyword evidence="5 6" id="KW-0472">Membrane</keyword>
<evidence type="ECO:0000313" key="8">
    <source>
        <dbReference type="EMBL" id="KXB03384.1"/>
    </source>
</evidence>
<dbReference type="AlphaFoldDB" id="A0A133VAC0"/>
<evidence type="ECO:0000256" key="2">
    <source>
        <dbReference type="ARBA" id="ARBA00022475"/>
    </source>
</evidence>
<dbReference type="Gene3D" id="1.20.81.30">
    <property type="entry name" value="Type II secretion system (T2SS), domain F"/>
    <property type="match status" value="1"/>
</dbReference>
<dbReference type="PANTHER" id="PTHR35402:SF1">
    <property type="entry name" value="TYPE II SECRETION SYSTEM PROTEIN GSPF DOMAIN-CONTAINING PROTEIN"/>
    <property type="match status" value="1"/>
</dbReference>
<evidence type="ECO:0000259" key="7">
    <source>
        <dbReference type="Pfam" id="PF00482"/>
    </source>
</evidence>
<evidence type="ECO:0000256" key="1">
    <source>
        <dbReference type="ARBA" id="ARBA00004651"/>
    </source>
</evidence>
<protein>
    <recommendedName>
        <fullName evidence="7">Type II secretion system protein GspF domain-containing protein</fullName>
    </recommendedName>
</protein>
<evidence type="ECO:0000256" key="6">
    <source>
        <dbReference type="SAM" id="Phobius"/>
    </source>
</evidence>
<dbReference type="EMBL" id="LHYB01000072">
    <property type="protein sequence ID" value="KXB03384.1"/>
    <property type="molecule type" value="Genomic_DNA"/>
</dbReference>
<dbReference type="InterPro" id="IPR056569">
    <property type="entry name" value="ArlJ-like"/>
</dbReference>
<feature type="domain" description="Type II secretion system protein GspF" evidence="7">
    <location>
        <begin position="105"/>
        <end position="231"/>
    </location>
</feature>
<reference evidence="8 9" key="1">
    <citation type="journal article" date="2016" name="Sci. Rep.">
        <title>Metabolic traits of an uncultured archaeal lineage -MSBL1- from brine pools of the Red Sea.</title>
        <authorList>
            <person name="Mwirichia R."/>
            <person name="Alam I."/>
            <person name="Rashid M."/>
            <person name="Vinu M."/>
            <person name="Ba-Alawi W."/>
            <person name="Anthony Kamau A."/>
            <person name="Kamanda Ngugi D."/>
            <person name="Goker M."/>
            <person name="Klenk H.P."/>
            <person name="Bajic V."/>
            <person name="Stingl U."/>
        </authorList>
    </citation>
    <scope>NUCLEOTIDE SEQUENCE [LARGE SCALE GENOMIC DNA]</scope>
    <source>
        <strain evidence="8">SCGC-AAA261O19</strain>
    </source>
</reference>
<name>A0A133VAC0_9EURY</name>
<dbReference type="InterPro" id="IPR042094">
    <property type="entry name" value="T2SS_GspF_sf"/>
</dbReference>
<sequence>MGIVEGSAKLARKILPESFLDKTERSLESTNVALSAEEFLGISLTIAIIAGVGGFLAGFIFLSIIFAIIAAIGGILATFMIIARAVPYYLAQRRAKELEESLPDALRQMASTLRAGVGMNAAMEDVSKSGYGALSQEFDRAVVEIRKGRALEDSLAALAKRSNSKLYERAFRLIVEGIERGAALADVLEAVSKDAREVHTIQRERRAATMQQVLFLIAASVFSAPFIAGLVIAVGGAFSTLGAAGAAGAISQALPSGMKLIVFLFILIQAAICSLAVGVIRYGRMMKGIMFTAPFVVGAAVVFYCAQMVAGLVF</sequence>
<dbReference type="Proteomes" id="UP000070076">
    <property type="component" value="Unassembled WGS sequence"/>
</dbReference>
<comment type="subcellular location">
    <subcellularLocation>
        <location evidence="1">Cell membrane</location>
        <topology evidence="1">Multi-pass membrane protein</topology>
    </subcellularLocation>
</comment>
<gene>
    <name evidence="8" type="ORF">AKJ48_03940</name>
</gene>
<evidence type="ECO:0000256" key="4">
    <source>
        <dbReference type="ARBA" id="ARBA00022989"/>
    </source>
</evidence>
<keyword evidence="9" id="KW-1185">Reference proteome</keyword>
<keyword evidence="3 6" id="KW-0812">Transmembrane</keyword>
<keyword evidence="2" id="KW-1003">Cell membrane</keyword>
<feature type="transmembrane region" description="Helical" evidence="6">
    <location>
        <begin position="292"/>
        <end position="313"/>
    </location>
</feature>
<dbReference type="GO" id="GO:0005886">
    <property type="term" value="C:plasma membrane"/>
    <property type="evidence" value="ECO:0007669"/>
    <property type="project" value="UniProtKB-SubCell"/>
</dbReference>
<dbReference type="Pfam" id="PF00482">
    <property type="entry name" value="T2SSF"/>
    <property type="match status" value="1"/>
</dbReference>
<dbReference type="InterPro" id="IPR018076">
    <property type="entry name" value="T2SS_GspF_dom"/>
</dbReference>
<feature type="transmembrane region" description="Helical" evidence="6">
    <location>
        <begin position="213"/>
        <end position="238"/>
    </location>
</feature>
<feature type="transmembrane region" description="Helical" evidence="6">
    <location>
        <begin position="39"/>
        <end position="58"/>
    </location>
</feature>
<organism evidence="8 9">
    <name type="scientific">candidate division MSBL1 archaeon SCGC-AAA261O19</name>
    <dbReference type="NCBI Taxonomy" id="1698277"/>
    <lineage>
        <taxon>Archaea</taxon>
        <taxon>Methanobacteriati</taxon>
        <taxon>Methanobacteriota</taxon>
        <taxon>candidate division MSBL1</taxon>
    </lineage>
</organism>
<proteinExistence type="predicted"/>